<sequence length="117" mass="13409">MKYYNYLVNETNDVINYINEELDIDIVTKQNPDKIRNELYDRLFNEDSVTGNASGSYTMNSTTAEEYLVTNWSLLKEAVNELNPDFNAIEAGAEACDVLIRCYLLDEAIDLALKRLL</sequence>
<gene>
    <name evidence="1" type="ORF">LRLP16767_LR202_02165</name>
</gene>
<evidence type="ECO:0000313" key="2">
    <source>
        <dbReference type="Proteomes" id="UP000235484"/>
    </source>
</evidence>
<organism evidence="1 2">
    <name type="scientific">Limosilactobacillus reuteri</name>
    <name type="common">Lactobacillus reuteri</name>
    <dbReference type="NCBI Taxonomy" id="1598"/>
    <lineage>
        <taxon>Bacteria</taxon>
        <taxon>Bacillati</taxon>
        <taxon>Bacillota</taxon>
        <taxon>Bacilli</taxon>
        <taxon>Lactobacillales</taxon>
        <taxon>Lactobacillaceae</taxon>
        <taxon>Limosilactobacillus</taxon>
    </lineage>
</organism>
<dbReference type="Proteomes" id="UP000235484">
    <property type="component" value="Unassembled WGS sequence"/>
</dbReference>
<dbReference type="RefSeq" id="WP_102816997.1">
    <property type="nucleotide sequence ID" value="NZ_JBNPNJ010000108.1"/>
</dbReference>
<accession>A0A0U5JXA3</accession>
<dbReference type="AlphaFoldDB" id="A0A0U5JXA3"/>
<proteinExistence type="predicted"/>
<evidence type="ECO:0000313" key="1">
    <source>
        <dbReference type="EMBL" id="CUR42505.1"/>
    </source>
</evidence>
<name>A0A0U5JXA3_LIMRT</name>
<reference evidence="2" key="1">
    <citation type="submission" date="2015-10" db="EMBL/GenBank/DDBJ databases">
        <authorList>
            <person name="Crossman L.C."/>
        </authorList>
    </citation>
    <scope>NUCLEOTIDE SEQUENCE [LARGE SCALE GENOMIC DNA]</scope>
    <source>
        <strain evidence="2">20-2</strain>
    </source>
</reference>
<dbReference type="EMBL" id="LN887685">
    <property type="protein sequence ID" value="CUR42505.1"/>
    <property type="molecule type" value="Genomic_DNA"/>
</dbReference>
<protein>
    <submittedName>
        <fullName evidence="1">Uncharacterized protein</fullName>
    </submittedName>
</protein>